<dbReference type="InParanoid" id="A0A1Y2AIQ4"/>
<dbReference type="OrthoDB" id="10006946at2759"/>
<evidence type="ECO:0000313" key="2">
    <source>
        <dbReference type="Proteomes" id="UP000193986"/>
    </source>
</evidence>
<name>A0A1Y2AIQ4_9TREE</name>
<keyword evidence="2" id="KW-1185">Reference proteome</keyword>
<dbReference type="AlphaFoldDB" id="A0A1Y2AIQ4"/>
<dbReference type="EMBL" id="MCFC01000094">
    <property type="protein sequence ID" value="ORY22374.1"/>
    <property type="molecule type" value="Genomic_DNA"/>
</dbReference>
<accession>A0A1Y2AIQ4</accession>
<gene>
    <name evidence="1" type="ORF">BCR39DRAFT_562338</name>
</gene>
<sequence length="58" mass="6122">MTVTGVTSADVATTSYVPPFKYVTSYAPAPLVTGTVTGAIPRQYQATQTMPGHTYSHT</sequence>
<comment type="caution">
    <text evidence="1">The sequence shown here is derived from an EMBL/GenBank/DDBJ whole genome shotgun (WGS) entry which is preliminary data.</text>
</comment>
<evidence type="ECO:0000313" key="1">
    <source>
        <dbReference type="EMBL" id="ORY22374.1"/>
    </source>
</evidence>
<organism evidence="1 2">
    <name type="scientific">Naematelia encephala</name>
    <dbReference type="NCBI Taxonomy" id="71784"/>
    <lineage>
        <taxon>Eukaryota</taxon>
        <taxon>Fungi</taxon>
        <taxon>Dikarya</taxon>
        <taxon>Basidiomycota</taxon>
        <taxon>Agaricomycotina</taxon>
        <taxon>Tremellomycetes</taxon>
        <taxon>Tremellales</taxon>
        <taxon>Naemateliaceae</taxon>
        <taxon>Naematelia</taxon>
    </lineage>
</organism>
<reference evidence="1 2" key="1">
    <citation type="submission" date="2016-07" db="EMBL/GenBank/DDBJ databases">
        <title>Pervasive Adenine N6-methylation of Active Genes in Fungi.</title>
        <authorList>
            <consortium name="DOE Joint Genome Institute"/>
            <person name="Mondo S.J."/>
            <person name="Dannebaum R.O."/>
            <person name="Kuo R.C."/>
            <person name="Labutti K."/>
            <person name="Haridas S."/>
            <person name="Kuo A."/>
            <person name="Salamov A."/>
            <person name="Ahrendt S.R."/>
            <person name="Lipzen A."/>
            <person name="Sullivan W."/>
            <person name="Andreopoulos W.B."/>
            <person name="Clum A."/>
            <person name="Lindquist E."/>
            <person name="Daum C."/>
            <person name="Ramamoorthy G.K."/>
            <person name="Gryganskyi A."/>
            <person name="Culley D."/>
            <person name="Magnuson J.K."/>
            <person name="James T.Y."/>
            <person name="O'Malley M.A."/>
            <person name="Stajich J.E."/>
            <person name="Spatafora J.W."/>
            <person name="Visel A."/>
            <person name="Grigoriev I.V."/>
        </authorList>
    </citation>
    <scope>NUCLEOTIDE SEQUENCE [LARGE SCALE GENOMIC DNA]</scope>
    <source>
        <strain evidence="1 2">68-887.2</strain>
    </source>
</reference>
<dbReference type="Proteomes" id="UP000193986">
    <property type="component" value="Unassembled WGS sequence"/>
</dbReference>
<protein>
    <submittedName>
        <fullName evidence="1">Uncharacterized protein</fullName>
    </submittedName>
</protein>
<proteinExistence type="predicted"/>